<evidence type="ECO:0000313" key="2">
    <source>
        <dbReference type="EMBL" id="KAH3661967.1"/>
    </source>
</evidence>
<dbReference type="InterPro" id="IPR018794">
    <property type="entry name" value="UPF0538"/>
</dbReference>
<evidence type="ECO:0000256" key="1">
    <source>
        <dbReference type="ARBA" id="ARBA00007176"/>
    </source>
</evidence>
<accession>A0A9P8NYL9</accession>
<dbReference type="GeneID" id="70238110"/>
<reference evidence="2" key="2">
    <citation type="submission" date="2021-01" db="EMBL/GenBank/DDBJ databases">
        <authorList>
            <person name="Schikora-Tamarit M.A."/>
        </authorList>
    </citation>
    <scope>NUCLEOTIDE SEQUENCE</scope>
    <source>
        <strain evidence="2">CBS6075</strain>
    </source>
</reference>
<dbReference type="OrthoDB" id="937at2759"/>
<sequence length="128" mass="15024">MSEFDLEEPLTSTARPCKNVKNHVFPHVDLVNTTPRQLFDMIINTINTTGALRAYRNVNYDTLKIYTHAHGSKTMNLVINMEHDEDWVLDLKDDTKKLTNYDIANETELSIFNWSDYEKFKADPQEKW</sequence>
<comment type="caution">
    <text evidence="2">The sequence shown here is derived from an EMBL/GenBank/DDBJ whole genome shotgun (WGS) entry which is preliminary data.</text>
</comment>
<gene>
    <name evidence="2" type="ORF">OGAPHI_006146</name>
</gene>
<name>A0A9P8NYL9_9ASCO</name>
<dbReference type="Proteomes" id="UP000769157">
    <property type="component" value="Unassembled WGS sequence"/>
</dbReference>
<reference evidence="2" key="1">
    <citation type="journal article" date="2021" name="Open Biol.">
        <title>Shared evolutionary footprints suggest mitochondrial oxidative damage underlies multiple complex I losses in fungi.</title>
        <authorList>
            <person name="Schikora-Tamarit M.A."/>
            <person name="Marcet-Houben M."/>
            <person name="Nosek J."/>
            <person name="Gabaldon T."/>
        </authorList>
    </citation>
    <scope>NUCLEOTIDE SEQUENCE</scope>
    <source>
        <strain evidence="2">CBS6075</strain>
    </source>
</reference>
<dbReference type="EMBL" id="JAEUBE010000414">
    <property type="protein sequence ID" value="KAH3661967.1"/>
    <property type="molecule type" value="Genomic_DNA"/>
</dbReference>
<evidence type="ECO:0008006" key="4">
    <source>
        <dbReference type="Google" id="ProtNLM"/>
    </source>
</evidence>
<keyword evidence="3" id="KW-1185">Reference proteome</keyword>
<dbReference type="Pfam" id="PF10209">
    <property type="entry name" value="DUF2340"/>
    <property type="match status" value="1"/>
</dbReference>
<dbReference type="RefSeq" id="XP_046059071.1">
    <property type="nucleotide sequence ID" value="XM_046207404.1"/>
</dbReference>
<organism evidence="2 3">
    <name type="scientific">Ogataea philodendri</name>
    <dbReference type="NCBI Taxonomy" id="1378263"/>
    <lineage>
        <taxon>Eukaryota</taxon>
        <taxon>Fungi</taxon>
        <taxon>Dikarya</taxon>
        <taxon>Ascomycota</taxon>
        <taxon>Saccharomycotina</taxon>
        <taxon>Pichiomycetes</taxon>
        <taxon>Pichiales</taxon>
        <taxon>Pichiaceae</taxon>
        <taxon>Ogataea</taxon>
    </lineage>
</organism>
<dbReference type="PANTHER" id="PTHR18444">
    <property type="entry name" value="UPF0538 FAMILY MEMBER"/>
    <property type="match status" value="1"/>
</dbReference>
<proteinExistence type="inferred from homology"/>
<comment type="similarity">
    <text evidence="1">Belongs to the UPF0538 family.</text>
</comment>
<dbReference type="PANTHER" id="PTHR18444:SF9">
    <property type="entry name" value="UPF0538 PROTEIN C2ORF76"/>
    <property type="match status" value="1"/>
</dbReference>
<evidence type="ECO:0000313" key="3">
    <source>
        <dbReference type="Proteomes" id="UP000769157"/>
    </source>
</evidence>
<protein>
    <recommendedName>
        <fullName evidence="4">Altered inheritance rate of mitochondria protein 29</fullName>
    </recommendedName>
</protein>
<dbReference type="AlphaFoldDB" id="A0A9P8NYL9"/>